<evidence type="ECO:0000256" key="9">
    <source>
        <dbReference type="ARBA" id="ARBA00039086"/>
    </source>
</evidence>
<dbReference type="GO" id="GO:0005615">
    <property type="term" value="C:extracellular space"/>
    <property type="evidence" value="ECO:0007669"/>
    <property type="project" value="UniProtKB-KW"/>
</dbReference>
<evidence type="ECO:0000313" key="13">
    <source>
        <dbReference type="EMBL" id="GMR42119.1"/>
    </source>
</evidence>
<dbReference type="Gene3D" id="3.30.429.10">
    <property type="entry name" value="Macrophage Migration Inhibitory Factor"/>
    <property type="match status" value="1"/>
</dbReference>
<comment type="catalytic activity">
    <reaction evidence="7">
        <text>L-dopachrome = 5,6-dihydroxyindole-2-carboxylate</text>
        <dbReference type="Rhea" id="RHEA:13041"/>
        <dbReference type="ChEBI" id="CHEBI:16875"/>
        <dbReference type="ChEBI" id="CHEBI:57509"/>
        <dbReference type="EC" id="5.3.3.12"/>
    </reaction>
</comment>
<proteinExistence type="inferred from homology"/>
<evidence type="ECO:0000256" key="11">
    <source>
        <dbReference type="ARBA" id="ARBA00041912"/>
    </source>
</evidence>
<evidence type="ECO:0000256" key="4">
    <source>
        <dbReference type="ARBA" id="ARBA00022525"/>
    </source>
</evidence>
<comment type="catalytic activity">
    <reaction evidence="6">
        <text>3-phenylpyruvate = enol-phenylpyruvate</text>
        <dbReference type="Rhea" id="RHEA:17097"/>
        <dbReference type="ChEBI" id="CHEBI:16815"/>
        <dbReference type="ChEBI" id="CHEBI:18005"/>
        <dbReference type="EC" id="5.3.2.1"/>
    </reaction>
</comment>
<organism evidence="13 14">
    <name type="scientific">Pristionchus mayeri</name>
    <dbReference type="NCBI Taxonomy" id="1317129"/>
    <lineage>
        <taxon>Eukaryota</taxon>
        <taxon>Metazoa</taxon>
        <taxon>Ecdysozoa</taxon>
        <taxon>Nematoda</taxon>
        <taxon>Chromadorea</taxon>
        <taxon>Rhabditida</taxon>
        <taxon>Rhabditina</taxon>
        <taxon>Diplogasteromorpha</taxon>
        <taxon>Diplogasteroidea</taxon>
        <taxon>Neodiplogasteridae</taxon>
        <taxon>Pristionchus</taxon>
    </lineage>
</organism>
<sequence>MPIFALHTNVSSAKISDAFLSELSAKIAQLLHKPESYVAVHVVGDQKLSFGGDGKSPAGSAILKSIGSVGTSKQNNDIAKVLHPLIEKNLGIEQDRLYIEFVNLAASAVAHNAQTFG</sequence>
<evidence type="ECO:0000256" key="6">
    <source>
        <dbReference type="ARBA" id="ARBA00036735"/>
    </source>
</evidence>
<dbReference type="Proteomes" id="UP001328107">
    <property type="component" value="Unassembled WGS sequence"/>
</dbReference>
<dbReference type="PANTHER" id="PTHR11954:SF6">
    <property type="entry name" value="MACROPHAGE MIGRATION INHIBITORY FACTOR"/>
    <property type="match status" value="1"/>
</dbReference>
<evidence type="ECO:0000256" key="10">
    <source>
        <dbReference type="ARBA" id="ARBA00041631"/>
    </source>
</evidence>
<keyword evidence="3" id="KW-0202">Cytokine</keyword>
<evidence type="ECO:0000256" key="8">
    <source>
        <dbReference type="ARBA" id="ARBA00038932"/>
    </source>
</evidence>
<dbReference type="EC" id="5.3.2.1" evidence="9"/>
<comment type="similarity">
    <text evidence="2">Belongs to the MIF family.</text>
</comment>
<evidence type="ECO:0000313" key="14">
    <source>
        <dbReference type="Proteomes" id="UP001328107"/>
    </source>
</evidence>
<dbReference type="EMBL" id="BTRK01000003">
    <property type="protein sequence ID" value="GMR42119.1"/>
    <property type="molecule type" value="Genomic_DNA"/>
</dbReference>
<dbReference type="PANTHER" id="PTHR11954">
    <property type="entry name" value="D-DOPACHROME DECARBOXYLASE"/>
    <property type="match status" value="1"/>
</dbReference>
<evidence type="ECO:0000256" key="5">
    <source>
        <dbReference type="ARBA" id="ARBA00023235"/>
    </source>
</evidence>
<comment type="caution">
    <text evidence="13">The sequence shown here is derived from an EMBL/GenBank/DDBJ whole genome shotgun (WGS) entry which is preliminary data.</text>
</comment>
<evidence type="ECO:0000256" key="1">
    <source>
        <dbReference type="ARBA" id="ARBA00004613"/>
    </source>
</evidence>
<dbReference type="AlphaFoldDB" id="A0AAN4ZMT4"/>
<protein>
    <recommendedName>
        <fullName evidence="12">L-dopachrome isomerase</fullName>
        <ecNumber evidence="9">5.3.2.1</ecNumber>
        <ecNumber evidence="8">5.3.3.12</ecNumber>
    </recommendedName>
    <alternativeName>
        <fullName evidence="10">L-dopachrome tautomerase</fullName>
    </alternativeName>
    <alternativeName>
        <fullName evidence="11">Phenylpyruvate tautomerase</fullName>
    </alternativeName>
</protein>
<evidence type="ECO:0000256" key="7">
    <source>
        <dbReference type="ARBA" id="ARBA00036823"/>
    </source>
</evidence>
<keyword evidence="14" id="KW-1185">Reference proteome</keyword>
<name>A0AAN4ZMT4_9BILA</name>
<keyword evidence="5" id="KW-0413">Isomerase</keyword>
<accession>A0AAN4ZMT4</accession>
<dbReference type="GO" id="GO:0005125">
    <property type="term" value="F:cytokine activity"/>
    <property type="evidence" value="ECO:0007669"/>
    <property type="project" value="UniProtKB-KW"/>
</dbReference>
<evidence type="ECO:0000256" key="12">
    <source>
        <dbReference type="ARBA" id="ARBA00042730"/>
    </source>
</evidence>
<evidence type="ECO:0000256" key="3">
    <source>
        <dbReference type="ARBA" id="ARBA00022514"/>
    </source>
</evidence>
<dbReference type="InterPro" id="IPR001398">
    <property type="entry name" value="Macrophage_inhib_fac"/>
</dbReference>
<comment type="subcellular location">
    <subcellularLocation>
        <location evidence="1">Secreted</location>
    </subcellularLocation>
</comment>
<evidence type="ECO:0000256" key="2">
    <source>
        <dbReference type="ARBA" id="ARBA00005851"/>
    </source>
</evidence>
<dbReference type="GO" id="GO:0004167">
    <property type="term" value="F:dopachrome isomerase activity"/>
    <property type="evidence" value="ECO:0007669"/>
    <property type="project" value="UniProtKB-EC"/>
</dbReference>
<dbReference type="EC" id="5.3.3.12" evidence="8"/>
<dbReference type="InterPro" id="IPR014347">
    <property type="entry name" value="Tautomerase/MIF_sf"/>
</dbReference>
<reference evidence="14" key="1">
    <citation type="submission" date="2022-10" db="EMBL/GenBank/DDBJ databases">
        <title>Genome assembly of Pristionchus species.</title>
        <authorList>
            <person name="Yoshida K."/>
            <person name="Sommer R.J."/>
        </authorList>
    </citation>
    <scope>NUCLEOTIDE SEQUENCE [LARGE SCALE GENOMIC DNA]</scope>
    <source>
        <strain evidence="14">RS5460</strain>
    </source>
</reference>
<dbReference type="SUPFAM" id="SSF55331">
    <property type="entry name" value="Tautomerase/MIF"/>
    <property type="match status" value="1"/>
</dbReference>
<dbReference type="Pfam" id="PF01187">
    <property type="entry name" value="MIF"/>
    <property type="match status" value="1"/>
</dbReference>
<keyword evidence="4" id="KW-0964">Secreted</keyword>
<dbReference type="GO" id="GO:0050178">
    <property type="term" value="F:phenylpyruvate tautomerase activity"/>
    <property type="evidence" value="ECO:0007669"/>
    <property type="project" value="UniProtKB-EC"/>
</dbReference>
<gene>
    <name evidence="13" type="ORF">PMAYCL1PPCAC_12314</name>
</gene>